<comment type="similarity">
    <text evidence="2 4">Belongs to the phD/YefM antitoxin family.</text>
</comment>
<dbReference type="Pfam" id="PF02604">
    <property type="entry name" value="PhdYeFM_antitox"/>
    <property type="match status" value="1"/>
</dbReference>
<dbReference type="Gene3D" id="3.40.1620.10">
    <property type="entry name" value="YefM-like domain"/>
    <property type="match status" value="1"/>
</dbReference>
<protein>
    <recommendedName>
        <fullName evidence="4">Antitoxin</fullName>
    </recommendedName>
</protein>
<dbReference type="InterPro" id="IPR006442">
    <property type="entry name" value="Antitoxin_Phd/YefM"/>
</dbReference>
<reference evidence="5 6" key="1">
    <citation type="submission" date="2024-08" db="EMBL/GenBank/DDBJ databases">
        <title>Mycobacterium servetensis sp. nov., a novel rapid-growing mycobacterial species recovered from a human patient in Zaragoza, Spain.</title>
        <authorList>
            <person name="Tristancho-Baro A.I."/>
            <person name="Buenestado-Serrano S."/>
            <person name="Garcia De Viedma D."/>
            <person name="Milagro-Beamonte A."/>
            <person name="Burillo N."/>
            <person name="Sanz S."/>
            <person name="Lopez-Calleja A.I."/>
            <person name="Penas-Utrilla D."/>
            <person name="Guardingo M."/>
            <person name="Garcia M.J."/>
            <person name="Vinuelas-Bayon J."/>
        </authorList>
    </citation>
    <scope>NUCLEOTIDE SEQUENCE [LARGE SCALE GENOMIC DNA]</scope>
    <source>
        <strain evidence="6">HUMS_12744610</strain>
    </source>
</reference>
<dbReference type="SUPFAM" id="SSF54506">
    <property type="entry name" value="Diaminopimelate epimerase-like"/>
    <property type="match status" value="1"/>
</dbReference>
<dbReference type="NCBIfam" id="TIGR01552">
    <property type="entry name" value="phd_fam"/>
    <property type="match status" value="1"/>
</dbReference>
<gene>
    <name evidence="5" type="ORF">AB8998_10440</name>
</gene>
<evidence type="ECO:0000256" key="2">
    <source>
        <dbReference type="ARBA" id="ARBA00009981"/>
    </source>
</evidence>
<comment type="function">
    <text evidence="4">Antitoxin component of a type II toxin-antitoxin (TA) system.</text>
</comment>
<evidence type="ECO:0000256" key="4">
    <source>
        <dbReference type="RuleBase" id="RU362080"/>
    </source>
</evidence>
<dbReference type="PANTHER" id="PTHR13774:SF17">
    <property type="entry name" value="PHENAZINE BIOSYNTHESIS-LIKE DOMAIN-CONTAINING PROTEIN"/>
    <property type="match status" value="1"/>
</dbReference>
<evidence type="ECO:0000313" key="6">
    <source>
        <dbReference type="Proteomes" id="UP001564760"/>
    </source>
</evidence>
<sequence>MTGDQHDASLPLRWFTPTTEVDLCGHGTLASAHVLGGERAFATRSGELRCRPGRDGSITMDFPADRPAPCGYQATLNWLVPYLVPLARRRSVAITASEARKNLFPLIERVNADRTPVEITSKAGRAVLMSAEDWEAWQETAYLFSSPANARRLLDAADALDQGGGIRAELAE</sequence>
<name>A0ABV4BZH7_9MYCO</name>
<dbReference type="InterPro" id="IPR003719">
    <property type="entry name" value="Phenazine_PhzF-like"/>
</dbReference>
<proteinExistence type="inferred from homology"/>
<dbReference type="InterPro" id="IPR036165">
    <property type="entry name" value="YefM-like_sf"/>
</dbReference>
<accession>A0ABV4BZH7</accession>
<dbReference type="EMBL" id="JBGEDP010000001">
    <property type="protein sequence ID" value="MEY8015400.1"/>
    <property type="molecule type" value="Genomic_DNA"/>
</dbReference>
<comment type="caution">
    <text evidence="5">The sequence shown here is derived from an EMBL/GenBank/DDBJ whole genome shotgun (WGS) entry which is preliminary data.</text>
</comment>
<evidence type="ECO:0000313" key="5">
    <source>
        <dbReference type="EMBL" id="MEY8015400.1"/>
    </source>
</evidence>
<comment type="similarity">
    <text evidence="1">Belongs to the PhzF family.</text>
</comment>
<keyword evidence="6" id="KW-1185">Reference proteome</keyword>
<dbReference type="Gene3D" id="6.10.250.330">
    <property type="match status" value="1"/>
</dbReference>
<dbReference type="Proteomes" id="UP001564760">
    <property type="component" value="Unassembled WGS sequence"/>
</dbReference>
<dbReference type="RefSeq" id="WP_369741509.1">
    <property type="nucleotide sequence ID" value="NZ_JBGEDP010000001.1"/>
</dbReference>
<dbReference type="SUPFAM" id="SSF143120">
    <property type="entry name" value="YefM-like"/>
    <property type="match status" value="1"/>
</dbReference>
<evidence type="ECO:0000256" key="1">
    <source>
        <dbReference type="ARBA" id="ARBA00008270"/>
    </source>
</evidence>
<dbReference type="Gene3D" id="3.10.310.10">
    <property type="entry name" value="Diaminopimelate Epimerase, Chain A, domain 1"/>
    <property type="match status" value="1"/>
</dbReference>
<keyword evidence="3" id="KW-0413">Isomerase</keyword>
<evidence type="ECO:0000256" key="3">
    <source>
        <dbReference type="ARBA" id="ARBA00023235"/>
    </source>
</evidence>
<dbReference type="PANTHER" id="PTHR13774">
    <property type="entry name" value="PHENAZINE BIOSYNTHESIS PROTEIN"/>
    <property type="match status" value="1"/>
</dbReference>
<organism evidence="5 6">
    <name type="scientific">Mycobacterium servetii</name>
    <dbReference type="NCBI Taxonomy" id="3237418"/>
    <lineage>
        <taxon>Bacteria</taxon>
        <taxon>Bacillati</taxon>
        <taxon>Actinomycetota</taxon>
        <taxon>Actinomycetes</taxon>
        <taxon>Mycobacteriales</taxon>
        <taxon>Mycobacteriaceae</taxon>
        <taxon>Mycobacterium</taxon>
    </lineage>
</organism>